<keyword evidence="8" id="KW-0808">Transferase</keyword>
<feature type="coiled-coil region" evidence="5">
    <location>
        <begin position="446"/>
        <end position="480"/>
    </location>
</feature>
<protein>
    <recommendedName>
        <fullName evidence="2">histidine kinase</fullName>
        <ecNumber evidence="2">2.7.13.3</ecNumber>
    </recommendedName>
</protein>
<dbReference type="EC" id="2.7.13.3" evidence="2"/>
<feature type="repeat" description="TPR" evidence="4">
    <location>
        <begin position="145"/>
        <end position="178"/>
    </location>
</feature>
<dbReference type="CDD" id="cd00082">
    <property type="entry name" value="HisKA"/>
    <property type="match status" value="1"/>
</dbReference>
<keyword evidence="5" id="KW-0175">Coiled coil</keyword>
<dbReference type="PRINTS" id="PR00344">
    <property type="entry name" value="BCTRLSENSOR"/>
</dbReference>
<dbReference type="PROSITE" id="PS50005">
    <property type="entry name" value="TPR"/>
    <property type="match status" value="1"/>
</dbReference>
<keyword evidence="3" id="KW-0597">Phosphoprotein</keyword>
<dbReference type="Pfam" id="PF13424">
    <property type="entry name" value="TPR_12"/>
    <property type="match status" value="2"/>
</dbReference>
<dbReference type="Gene3D" id="1.10.287.130">
    <property type="match status" value="1"/>
</dbReference>
<dbReference type="SMART" id="SM00388">
    <property type="entry name" value="HisKA"/>
    <property type="match status" value="1"/>
</dbReference>
<feature type="domain" description="Histidine kinase" evidence="7">
    <location>
        <begin position="496"/>
        <end position="755"/>
    </location>
</feature>
<sequence length="758" mass="85202">MDKISEVSVADSRSLKLVNCQMMPIRIVLVFALSFIFISEKSFSQTPRADSLLTVINSSADDSLKVRAYLDLGQEFLSSDISQAIHYLDDAILIALKIDYKKGLADAYNLQGRALANQGNFQDAIFINRQSLTEYQNLNDKAGEANILSNLGSIYYRMGNSSKALEYHFQSLKISQEIDNKLRIGTSYNNIGTVYQKSESTLDDALDSYKKALDVFEQIDYEAGISTVAMNIGEIYFLEFKYDSAIQYHQVALEICDGTIDAPFPLTQLGEIYGILGEFETANNYHRRALGISEKLDAKFDLTQSLIGFAKTQKRQGDSQQAIRTLERARVLALEIDAKNELKDAYEGLSELFALAGDYRTAYENEINAKAVKEEIAKSSTDEMIRQLQFEFELSQKEAEIELLQKDTELKNAAVSNQRIVIFAAFGGLVMFLFISISLFRNNLSKKKANHLLQVQKEEIHAQREKVELALDQLKSTQAQLIHSEKMASLGELTAGIAHEIKNPLNFVNNFSEVSYDMILEIQELRSRQQALDQSSGNSRTEDDKLEDELLRDIRINLEKVTHHGQRADAIVQGMLEHSKIRHGQKEATDLNNLAKEYLNLTYQSFKAKNKDTEIKLITDFDPKLPKIEIVRQDFGRVFLNIINNAFYVLNKKPLKNLENKEDYIPTLTLSTSYYSKPQGGKSVRISISDNGPGIPDKIKDKIFQPFFTTKPTGEGTGLGLSLSYDIIKANGGEIKVISEVGKGTTFVIELPAQGDLS</sequence>
<comment type="catalytic activity">
    <reaction evidence="1">
        <text>ATP + protein L-histidine = ADP + protein N-phospho-L-histidine.</text>
        <dbReference type="EC" id="2.7.13.3"/>
    </reaction>
</comment>
<dbReference type="SMART" id="SM00387">
    <property type="entry name" value="HATPase_c"/>
    <property type="match status" value="1"/>
</dbReference>
<dbReference type="Gene3D" id="1.25.40.10">
    <property type="entry name" value="Tetratricopeptide repeat domain"/>
    <property type="match status" value="2"/>
</dbReference>
<feature type="transmembrane region" description="Helical" evidence="6">
    <location>
        <begin position="20"/>
        <end position="38"/>
    </location>
</feature>
<keyword evidence="4" id="KW-0802">TPR repeat</keyword>
<evidence type="ECO:0000256" key="6">
    <source>
        <dbReference type="SAM" id="Phobius"/>
    </source>
</evidence>
<evidence type="ECO:0000313" key="9">
    <source>
        <dbReference type="Proteomes" id="UP000192333"/>
    </source>
</evidence>
<dbReference type="Gene3D" id="3.30.565.10">
    <property type="entry name" value="Histidine kinase-like ATPase, C-terminal domain"/>
    <property type="match status" value="1"/>
</dbReference>
<name>A0A1W2H1Q3_9BACT</name>
<keyword evidence="6" id="KW-1133">Transmembrane helix</keyword>
<dbReference type="InterPro" id="IPR003594">
    <property type="entry name" value="HATPase_dom"/>
</dbReference>
<dbReference type="PROSITE" id="PS50109">
    <property type="entry name" value="HIS_KIN"/>
    <property type="match status" value="1"/>
</dbReference>
<keyword evidence="6" id="KW-0472">Membrane</keyword>
<dbReference type="InterPro" id="IPR019734">
    <property type="entry name" value="TPR_rpt"/>
</dbReference>
<evidence type="ECO:0000313" key="8">
    <source>
        <dbReference type="EMBL" id="SMD42843.1"/>
    </source>
</evidence>
<evidence type="ECO:0000256" key="2">
    <source>
        <dbReference type="ARBA" id="ARBA00012438"/>
    </source>
</evidence>
<evidence type="ECO:0000256" key="4">
    <source>
        <dbReference type="PROSITE-ProRule" id="PRU00339"/>
    </source>
</evidence>
<proteinExistence type="predicted"/>
<dbReference type="SUPFAM" id="SSF48452">
    <property type="entry name" value="TPR-like"/>
    <property type="match status" value="2"/>
</dbReference>
<organism evidence="8 9">
    <name type="scientific">Aquiflexum balticum DSM 16537</name>
    <dbReference type="NCBI Taxonomy" id="758820"/>
    <lineage>
        <taxon>Bacteria</taxon>
        <taxon>Pseudomonadati</taxon>
        <taxon>Bacteroidota</taxon>
        <taxon>Cytophagia</taxon>
        <taxon>Cytophagales</taxon>
        <taxon>Cyclobacteriaceae</taxon>
        <taxon>Aquiflexum</taxon>
    </lineage>
</organism>
<dbReference type="PANTHER" id="PTHR43065">
    <property type="entry name" value="SENSOR HISTIDINE KINASE"/>
    <property type="match status" value="1"/>
</dbReference>
<dbReference type="InterPro" id="IPR011990">
    <property type="entry name" value="TPR-like_helical_dom_sf"/>
</dbReference>
<evidence type="ECO:0000256" key="1">
    <source>
        <dbReference type="ARBA" id="ARBA00000085"/>
    </source>
</evidence>
<dbReference type="SUPFAM" id="SSF55874">
    <property type="entry name" value="ATPase domain of HSP90 chaperone/DNA topoisomerase II/histidine kinase"/>
    <property type="match status" value="1"/>
</dbReference>
<evidence type="ECO:0000259" key="7">
    <source>
        <dbReference type="PROSITE" id="PS50109"/>
    </source>
</evidence>
<dbReference type="InterPro" id="IPR003661">
    <property type="entry name" value="HisK_dim/P_dom"/>
</dbReference>
<dbReference type="InterPro" id="IPR036890">
    <property type="entry name" value="HATPase_C_sf"/>
</dbReference>
<dbReference type="InterPro" id="IPR005467">
    <property type="entry name" value="His_kinase_dom"/>
</dbReference>
<dbReference type="Proteomes" id="UP000192333">
    <property type="component" value="Chromosome I"/>
</dbReference>
<dbReference type="AlphaFoldDB" id="A0A1W2H1Q3"/>
<gene>
    <name evidence="8" type="ORF">SAMN00777080_1410</name>
</gene>
<feature type="transmembrane region" description="Helical" evidence="6">
    <location>
        <begin position="420"/>
        <end position="440"/>
    </location>
</feature>
<dbReference type="Pfam" id="PF02518">
    <property type="entry name" value="HATPase_c"/>
    <property type="match status" value="1"/>
</dbReference>
<keyword evidence="6" id="KW-0812">Transmembrane</keyword>
<keyword evidence="8" id="KW-0418">Kinase</keyword>
<dbReference type="InterPro" id="IPR004358">
    <property type="entry name" value="Sig_transdc_His_kin-like_C"/>
</dbReference>
<dbReference type="GO" id="GO:0000155">
    <property type="term" value="F:phosphorelay sensor kinase activity"/>
    <property type="evidence" value="ECO:0007669"/>
    <property type="project" value="InterPro"/>
</dbReference>
<reference evidence="9" key="1">
    <citation type="submission" date="2017-04" db="EMBL/GenBank/DDBJ databases">
        <authorList>
            <person name="Varghese N."/>
            <person name="Submissions S."/>
        </authorList>
    </citation>
    <scope>NUCLEOTIDE SEQUENCE [LARGE SCALE GENOMIC DNA]</scope>
    <source>
        <strain evidence="9">DSM 16537</strain>
    </source>
</reference>
<dbReference type="PANTHER" id="PTHR43065:SF42">
    <property type="entry name" value="TWO-COMPONENT SENSOR PPRA"/>
    <property type="match status" value="1"/>
</dbReference>
<evidence type="ECO:0000256" key="5">
    <source>
        <dbReference type="SAM" id="Coils"/>
    </source>
</evidence>
<keyword evidence="9" id="KW-1185">Reference proteome</keyword>
<accession>A0A1W2H1Q3</accession>
<evidence type="ECO:0000256" key="3">
    <source>
        <dbReference type="ARBA" id="ARBA00022553"/>
    </source>
</evidence>
<dbReference type="EMBL" id="LT838813">
    <property type="protein sequence ID" value="SMD42843.1"/>
    <property type="molecule type" value="Genomic_DNA"/>
</dbReference>
<dbReference type="InterPro" id="IPR036097">
    <property type="entry name" value="HisK_dim/P_sf"/>
</dbReference>
<dbReference type="STRING" id="758820.SAMN00777080_1410"/>
<dbReference type="SUPFAM" id="SSF47384">
    <property type="entry name" value="Homodimeric domain of signal transducing histidine kinase"/>
    <property type="match status" value="1"/>
</dbReference>
<dbReference type="SMART" id="SM00028">
    <property type="entry name" value="TPR"/>
    <property type="match status" value="6"/>
</dbReference>